<dbReference type="PROSITE" id="PS01124">
    <property type="entry name" value="HTH_ARAC_FAMILY_2"/>
    <property type="match status" value="1"/>
</dbReference>
<dbReference type="Gene3D" id="2.60.40.10">
    <property type="entry name" value="Immunoglobulins"/>
    <property type="match status" value="1"/>
</dbReference>
<dbReference type="Gene3D" id="1.10.287.130">
    <property type="match status" value="1"/>
</dbReference>
<dbReference type="PANTHER" id="PTHR43547:SF2">
    <property type="entry name" value="HYBRID SIGNAL TRANSDUCTION HISTIDINE KINASE C"/>
    <property type="match status" value="1"/>
</dbReference>
<dbReference type="CDD" id="cd00082">
    <property type="entry name" value="HisKA"/>
    <property type="match status" value="1"/>
</dbReference>
<gene>
    <name evidence="16" type="ORF">BHV79_05775</name>
</gene>
<evidence type="ECO:0000256" key="10">
    <source>
        <dbReference type="ARBA" id="ARBA00023163"/>
    </source>
</evidence>
<keyword evidence="3 11" id="KW-0597">Phosphoprotein</keyword>
<feature type="domain" description="HTH araC/xylS-type" evidence="13">
    <location>
        <begin position="1223"/>
        <end position="1322"/>
    </location>
</feature>
<dbReference type="InterPro" id="IPR015943">
    <property type="entry name" value="WD40/YVTN_repeat-like_dom_sf"/>
</dbReference>
<evidence type="ECO:0000256" key="11">
    <source>
        <dbReference type="PROSITE-ProRule" id="PRU00169"/>
    </source>
</evidence>
<dbReference type="SUPFAM" id="SSF55874">
    <property type="entry name" value="ATPase domain of HSP90 chaperone/DNA topoisomerase II/histidine kinase"/>
    <property type="match status" value="1"/>
</dbReference>
<evidence type="ECO:0000259" key="13">
    <source>
        <dbReference type="PROSITE" id="PS01124"/>
    </source>
</evidence>
<dbReference type="SUPFAM" id="SSF52172">
    <property type="entry name" value="CheY-like"/>
    <property type="match status" value="1"/>
</dbReference>
<dbReference type="Proteomes" id="UP000186549">
    <property type="component" value="Unassembled WGS sequence"/>
</dbReference>
<dbReference type="CDD" id="cd17574">
    <property type="entry name" value="REC_OmpR"/>
    <property type="match status" value="1"/>
</dbReference>
<dbReference type="SUPFAM" id="SSF63829">
    <property type="entry name" value="Calcium-dependent phosphotriesterase"/>
    <property type="match status" value="3"/>
</dbReference>
<dbReference type="SMART" id="SM00342">
    <property type="entry name" value="HTH_ARAC"/>
    <property type="match status" value="1"/>
</dbReference>
<dbReference type="SMART" id="SM00448">
    <property type="entry name" value="REC"/>
    <property type="match status" value="1"/>
</dbReference>
<evidence type="ECO:0000259" key="15">
    <source>
        <dbReference type="PROSITE" id="PS50110"/>
    </source>
</evidence>
<dbReference type="InterPro" id="IPR009057">
    <property type="entry name" value="Homeodomain-like_sf"/>
</dbReference>
<dbReference type="Pfam" id="PF07495">
    <property type="entry name" value="Y_Y_Y"/>
    <property type="match status" value="1"/>
</dbReference>
<evidence type="ECO:0000256" key="12">
    <source>
        <dbReference type="SAM" id="Phobius"/>
    </source>
</evidence>
<feature type="domain" description="Histidine kinase" evidence="14">
    <location>
        <begin position="825"/>
        <end position="1042"/>
    </location>
</feature>
<dbReference type="Gene3D" id="2.130.10.10">
    <property type="entry name" value="YVTN repeat-like/Quinoprotein amine dehydrogenase"/>
    <property type="match status" value="2"/>
</dbReference>
<dbReference type="EC" id="2.7.13.3" evidence="2"/>
<keyword evidence="12" id="KW-0472">Membrane</keyword>
<evidence type="ECO:0000256" key="3">
    <source>
        <dbReference type="ARBA" id="ARBA00022553"/>
    </source>
</evidence>
<evidence type="ECO:0000256" key="2">
    <source>
        <dbReference type="ARBA" id="ARBA00012438"/>
    </source>
</evidence>
<dbReference type="InterPro" id="IPR011006">
    <property type="entry name" value="CheY-like_superfamily"/>
</dbReference>
<dbReference type="SUPFAM" id="SSF47384">
    <property type="entry name" value="Homodimeric domain of signal transducing histidine kinase"/>
    <property type="match status" value="1"/>
</dbReference>
<comment type="catalytic activity">
    <reaction evidence="1">
        <text>ATP + protein L-histidine = ADP + protein N-phospho-L-histidine.</text>
        <dbReference type="EC" id="2.7.13.3"/>
    </reaction>
</comment>
<dbReference type="InterPro" id="IPR003661">
    <property type="entry name" value="HisK_dim/P_dom"/>
</dbReference>
<organism evidence="16 17">
    <name type="scientific">Bacteroides uniformis</name>
    <dbReference type="NCBI Taxonomy" id="820"/>
    <lineage>
        <taxon>Bacteria</taxon>
        <taxon>Pseudomonadati</taxon>
        <taxon>Bacteroidota</taxon>
        <taxon>Bacteroidia</taxon>
        <taxon>Bacteroidales</taxon>
        <taxon>Bacteroidaceae</taxon>
        <taxon>Bacteroides</taxon>
    </lineage>
</organism>
<keyword evidence="4" id="KW-0808">Transferase</keyword>
<dbReference type="InterPro" id="IPR018060">
    <property type="entry name" value="HTH_AraC"/>
</dbReference>
<dbReference type="InterPro" id="IPR001789">
    <property type="entry name" value="Sig_transdc_resp-reg_receiver"/>
</dbReference>
<feature type="transmembrane region" description="Helical" evidence="12">
    <location>
        <begin position="778"/>
        <end position="800"/>
    </location>
</feature>
<keyword evidence="12" id="KW-0812">Transmembrane</keyword>
<dbReference type="Pfam" id="PF02518">
    <property type="entry name" value="HATPase_c"/>
    <property type="match status" value="1"/>
</dbReference>
<dbReference type="InterPro" id="IPR003594">
    <property type="entry name" value="HATPase_dom"/>
</dbReference>
<dbReference type="InterPro" id="IPR011123">
    <property type="entry name" value="Y_Y_Y"/>
</dbReference>
<sequence length="1329" mass="152942">MNFQTCKHLFLLFLWGLFFIVGSLSAQKIAVRPIPLLDKLPVKAIHRIFQDSDGYMWYGTFNGLCRYDGYNIDVFRSDIFTPNLLRDNYITYIVEDHKKKIWFGTMKGLYILDKATYRITPVEVDDISEKNIFTINVTSDGTVWVSVAGWLYRFNADGTLLKRYEMTFNQVAQYVYIVYEDRKGNLIISVTDCGMYRLNKETDTFEPYFHHKEYRFIERIIWDEIHHCYWLGTWEKGIVCFDPEADDAERRYISQPLPVDIAHQATGDVFHMVQDDVFHYLWVTTDKDLFVFRITEQRKLEQVDTSLFLPAGNKMLYEIYKNREGQLWVSAFDMESFMVEIRDNGVDKYPLAPLRDRIKANPVVTSLCKDSKGMFWFTQERYGVCIYDAVTDKLRHYTDCPKTEMLPLGNVTNLTASKMEGSVWGVLYLFSSSIVRLYQDNMKISQEIRINLNEVVRQPGHVVSMLEDKKQDLWIGTNRGLFVYRTGTRKLEVIDSELGSVNGIVQTNDGKIWFAVAGKGLGFMKNDGQYELFPFAKDFMCMDVSSDGKLWLGTGLGEVLQFDTQLKTLSDHSMICGMKGDFINQIVVDVYNHIWIVTNQILKEYNPNNGAYRSYATNDPQLSLNRFMEKSVYYDRKDGEIFFGGVSGFISIAPSQALESIPEQIVTHITNMRVKGKSILKEISPGNSVRLSPDSQDLEISFSTLSYCGLEQIRYAYRLVGVDKNWVYLNPGENKAFYNKLSKGAYTFQVKATDKNGLWSNQITELEIYRLPAIYETWWAYLIYVCISLGLIALFVYLYIWRMKRENNKKLADEMTQLKLRYFTNVSHELLSPLAVLSCLADSIRSSDKEDRKHVSMMLMNIKRLKNLLQQILDLRRIDNKKMGLSVSYGDVLAFLKELCKDSFSIIMSEKQINFSLVAEEDSVKGFFDRDKLDKIVSNLLSNAYKYTPSGKSVFFSVGTKYTGSHKYLVLKVRDEGIGISSKEQDKIFVRFYNNKNSKSGVSNGIGLSLTKELVELHHGHIALKSALGKGSTFTVEIPLDKECYLSNEYQEISEPVLPEIGESDPSEEGTLRETLLLVEDNRELLYLMKDIFAEDYWVLVAENGREAWESIRKNGVDIVVSDIMMPEMDGMELCRHIKNDIATSHIIVVLLTAQISMENEIASYELGADDYVSKPFEPNVLKVHLKNLLKKRKQIQANFKSNPSIGMISKIDFTLLDEQLIEKAIKVVERNLSDPEFNVVALASELGMSRSTLARKIKGITGRTPLDFIKDIKMKHACQMLKNKRMSIAEMVIALGYNDHKYFATSFREVYGMTPSEYQKKVEEIELI</sequence>
<keyword evidence="10" id="KW-0804">Transcription</keyword>
<dbReference type="InterPro" id="IPR036097">
    <property type="entry name" value="HisK_dim/P_sf"/>
</dbReference>
<keyword evidence="6" id="KW-0418">Kinase</keyword>
<dbReference type="SMART" id="SM00388">
    <property type="entry name" value="HisKA"/>
    <property type="match status" value="1"/>
</dbReference>
<dbReference type="GO" id="GO:0043565">
    <property type="term" value="F:sequence-specific DNA binding"/>
    <property type="evidence" value="ECO:0007669"/>
    <property type="project" value="InterPro"/>
</dbReference>
<feature type="domain" description="Response regulatory" evidence="15">
    <location>
        <begin position="1075"/>
        <end position="1190"/>
    </location>
</feature>
<dbReference type="PANTHER" id="PTHR43547">
    <property type="entry name" value="TWO-COMPONENT HISTIDINE KINASE"/>
    <property type="match status" value="1"/>
</dbReference>
<dbReference type="PROSITE" id="PS50109">
    <property type="entry name" value="HIS_KIN"/>
    <property type="match status" value="1"/>
</dbReference>
<proteinExistence type="predicted"/>
<keyword evidence="8" id="KW-0902">Two-component regulatory system</keyword>
<dbReference type="PRINTS" id="PR00344">
    <property type="entry name" value="BCTRLSENSOR"/>
</dbReference>
<dbReference type="InterPro" id="IPR011110">
    <property type="entry name" value="Reg_prop"/>
</dbReference>
<dbReference type="EMBL" id="MNQU01000157">
    <property type="protein sequence ID" value="OKZ35778.1"/>
    <property type="molecule type" value="Genomic_DNA"/>
</dbReference>
<name>A0A1Q6IAC6_BACUN</name>
<evidence type="ECO:0000313" key="16">
    <source>
        <dbReference type="EMBL" id="OKZ35778.1"/>
    </source>
</evidence>
<evidence type="ECO:0000256" key="7">
    <source>
        <dbReference type="ARBA" id="ARBA00022840"/>
    </source>
</evidence>
<evidence type="ECO:0000256" key="5">
    <source>
        <dbReference type="ARBA" id="ARBA00022741"/>
    </source>
</evidence>
<dbReference type="InterPro" id="IPR013783">
    <property type="entry name" value="Ig-like_fold"/>
</dbReference>
<dbReference type="SMART" id="SM00387">
    <property type="entry name" value="HATPase_c"/>
    <property type="match status" value="1"/>
</dbReference>
<dbReference type="PROSITE" id="PS50110">
    <property type="entry name" value="RESPONSE_REGULATORY"/>
    <property type="match status" value="1"/>
</dbReference>
<dbReference type="InterPro" id="IPR005467">
    <property type="entry name" value="His_kinase_dom"/>
</dbReference>
<protein>
    <recommendedName>
        <fullName evidence="2">histidine kinase</fullName>
        <ecNumber evidence="2">2.7.13.3</ecNumber>
    </recommendedName>
</protein>
<reference evidence="16 17" key="1">
    <citation type="journal article" date="2016" name="Nat. Biotechnol.">
        <title>Measurement of bacterial replication rates in microbial communities.</title>
        <authorList>
            <person name="Brown C.T."/>
            <person name="Olm M.R."/>
            <person name="Thomas B.C."/>
            <person name="Banfield J.F."/>
        </authorList>
    </citation>
    <scope>NUCLEOTIDE SEQUENCE [LARGE SCALE GENOMIC DNA]</scope>
    <source>
        <strain evidence="16">45_41</strain>
    </source>
</reference>
<evidence type="ECO:0000313" key="17">
    <source>
        <dbReference type="Proteomes" id="UP000186549"/>
    </source>
</evidence>
<accession>A0A1Q6IAC6</accession>
<dbReference type="InterPro" id="IPR004358">
    <property type="entry name" value="Sig_transdc_His_kin-like_C"/>
</dbReference>
<keyword evidence="7" id="KW-0067">ATP-binding</keyword>
<dbReference type="GO" id="GO:0005524">
    <property type="term" value="F:ATP binding"/>
    <property type="evidence" value="ECO:0007669"/>
    <property type="project" value="UniProtKB-KW"/>
</dbReference>
<dbReference type="Gene3D" id="1.10.10.60">
    <property type="entry name" value="Homeodomain-like"/>
    <property type="match status" value="1"/>
</dbReference>
<evidence type="ECO:0000256" key="1">
    <source>
        <dbReference type="ARBA" id="ARBA00000085"/>
    </source>
</evidence>
<dbReference type="FunFam" id="3.30.565.10:FF:000037">
    <property type="entry name" value="Hybrid sensor histidine kinase/response regulator"/>
    <property type="match status" value="1"/>
</dbReference>
<evidence type="ECO:0000259" key="14">
    <source>
        <dbReference type="PROSITE" id="PS50109"/>
    </source>
</evidence>
<dbReference type="Pfam" id="PF00072">
    <property type="entry name" value="Response_reg"/>
    <property type="match status" value="1"/>
</dbReference>
<keyword evidence="12" id="KW-1133">Transmembrane helix</keyword>
<dbReference type="Pfam" id="PF00512">
    <property type="entry name" value="HisKA"/>
    <property type="match status" value="1"/>
</dbReference>
<feature type="modified residue" description="4-aspartylphosphate" evidence="11">
    <location>
        <position position="1123"/>
    </location>
</feature>
<dbReference type="SUPFAM" id="SSF46689">
    <property type="entry name" value="Homeodomain-like"/>
    <property type="match status" value="1"/>
</dbReference>
<evidence type="ECO:0000256" key="4">
    <source>
        <dbReference type="ARBA" id="ARBA00022679"/>
    </source>
</evidence>
<dbReference type="GO" id="GO:0003700">
    <property type="term" value="F:DNA-binding transcription factor activity"/>
    <property type="evidence" value="ECO:0007669"/>
    <property type="project" value="InterPro"/>
</dbReference>
<dbReference type="Gene3D" id="3.40.50.2300">
    <property type="match status" value="1"/>
</dbReference>
<evidence type="ECO:0000256" key="9">
    <source>
        <dbReference type="ARBA" id="ARBA00023015"/>
    </source>
</evidence>
<keyword evidence="9" id="KW-0805">Transcription regulation</keyword>
<dbReference type="InterPro" id="IPR036890">
    <property type="entry name" value="HATPase_C_sf"/>
</dbReference>
<evidence type="ECO:0000256" key="6">
    <source>
        <dbReference type="ARBA" id="ARBA00022777"/>
    </source>
</evidence>
<dbReference type="Pfam" id="PF07494">
    <property type="entry name" value="Reg_prop"/>
    <property type="match status" value="2"/>
</dbReference>
<evidence type="ECO:0000256" key="8">
    <source>
        <dbReference type="ARBA" id="ARBA00023012"/>
    </source>
</evidence>
<comment type="caution">
    <text evidence="16">The sequence shown here is derived from an EMBL/GenBank/DDBJ whole genome shotgun (WGS) entry which is preliminary data.</text>
</comment>
<keyword evidence="5" id="KW-0547">Nucleotide-binding</keyword>
<dbReference type="GO" id="GO:0000155">
    <property type="term" value="F:phosphorelay sensor kinase activity"/>
    <property type="evidence" value="ECO:0007669"/>
    <property type="project" value="InterPro"/>
</dbReference>
<dbReference type="Pfam" id="PF12833">
    <property type="entry name" value="HTH_18"/>
    <property type="match status" value="1"/>
</dbReference>
<dbReference type="Gene3D" id="3.30.565.10">
    <property type="entry name" value="Histidine kinase-like ATPase, C-terminal domain"/>
    <property type="match status" value="1"/>
</dbReference>